<dbReference type="InterPro" id="IPR038690">
    <property type="entry name" value="NusG_2_sf"/>
</dbReference>
<evidence type="ECO:0000313" key="2">
    <source>
        <dbReference type="EMBL" id="RQD73861.1"/>
    </source>
</evidence>
<comment type="caution">
    <text evidence="2">The sequence shown here is derived from an EMBL/GenBank/DDBJ whole genome shotgun (WGS) entry which is preliminary data.</text>
</comment>
<keyword evidence="1" id="KW-0812">Transmembrane</keyword>
<proteinExistence type="predicted"/>
<name>A0A424YAZ1_9FIRM</name>
<evidence type="ECO:0000313" key="3">
    <source>
        <dbReference type="Proteomes" id="UP000285138"/>
    </source>
</evidence>
<dbReference type="AlphaFoldDB" id="A0A424YAZ1"/>
<keyword evidence="1" id="KW-0472">Membrane</keyword>
<dbReference type="Gene3D" id="2.60.320.10">
    <property type="entry name" value="N-utilization substance G protein NusG, insert domain"/>
    <property type="match status" value="1"/>
</dbReference>
<reference evidence="2 3" key="1">
    <citation type="submission" date="2018-08" db="EMBL/GenBank/DDBJ databases">
        <title>The metabolism and importance of syntrophic acetate oxidation coupled to methane or sulfide production in haloalkaline environments.</title>
        <authorList>
            <person name="Timmers P.H.A."/>
            <person name="Vavourakis C.D."/>
            <person name="Sorokin D.Y."/>
            <person name="Sinninghe Damste J.S."/>
            <person name="Muyzer G."/>
            <person name="Stams A.J.M."/>
            <person name="Plugge C.M."/>
        </authorList>
    </citation>
    <scope>NUCLEOTIDE SEQUENCE [LARGE SCALE GENOMIC DNA]</scope>
    <source>
        <strain evidence="2">MSAO_Bac1</strain>
    </source>
</reference>
<evidence type="ECO:0000256" key="1">
    <source>
        <dbReference type="SAM" id="Phobius"/>
    </source>
</evidence>
<dbReference type="EMBL" id="QZAA01000232">
    <property type="protein sequence ID" value="RQD73861.1"/>
    <property type="molecule type" value="Genomic_DNA"/>
</dbReference>
<feature type="transmembrane region" description="Helical" evidence="1">
    <location>
        <begin position="7"/>
        <end position="24"/>
    </location>
</feature>
<dbReference type="Proteomes" id="UP000285138">
    <property type="component" value="Unassembled WGS sequence"/>
</dbReference>
<protein>
    <submittedName>
        <fullName evidence="2">NusG domain II-containing protein</fullName>
    </submittedName>
</protein>
<sequence length="122" mass="13777">MFSRYDFLIWIGIAVLALGGIFYSEQMSAHSGEEVQITVNSEEYGVFSLREDRLLEVEGVNGITEVEISDGRVRVIHSACPDKICIYTGWVHRPNQTIVCLPNRVVVKIISEAQQDIDLYTN</sequence>
<dbReference type="SUPFAM" id="SSF82004">
    <property type="entry name" value="N-utilization substance G protein NusG, insert domain"/>
    <property type="match status" value="1"/>
</dbReference>
<gene>
    <name evidence="2" type="ORF">D5R97_08725</name>
</gene>
<dbReference type="CDD" id="cd09911">
    <property type="entry name" value="Lin0431_like"/>
    <property type="match status" value="1"/>
</dbReference>
<dbReference type="Pfam" id="PF07009">
    <property type="entry name" value="NusG_II"/>
    <property type="match status" value="1"/>
</dbReference>
<organism evidence="2 3">
    <name type="scientific">Candidatus Syntrophonatronum acetioxidans</name>
    <dbReference type="NCBI Taxonomy" id="1795816"/>
    <lineage>
        <taxon>Bacteria</taxon>
        <taxon>Bacillati</taxon>
        <taxon>Bacillota</taxon>
        <taxon>Clostridia</taxon>
        <taxon>Eubacteriales</taxon>
        <taxon>Syntrophomonadaceae</taxon>
        <taxon>Candidatus Syntrophonatronum</taxon>
    </lineage>
</organism>
<accession>A0A424YAZ1</accession>
<keyword evidence="1" id="KW-1133">Transmembrane helix</keyword>